<sequence>MDDGDRCSSSTPVETRERVEKDGDEEVLRFMDSLDTYLMLLDSLSSTLRQGWFELASARHSMGSSRISSVMLDQNVQSAATTLQVREFIDRTTPEPQTIFSLSKLASSTDERCSSEEIETTCVQRATNSSELRHRGSSNLYDGTRGLDSTTTSSLTIRDSNIQKERSKLLSVFGTLVSPKLRAAQVSFETAIDDIVAIANIRSSLLSSFSQLQQEMKDLK</sequence>
<dbReference type="PANTHER" id="PTHR31996:SF2">
    <property type="entry name" value="COILED-COIL DOMAIN-CONTAINING PROTEIN 115"/>
    <property type="match status" value="1"/>
</dbReference>
<keyword evidence="4" id="KW-1185">Reference proteome</keyword>
<dbReference type="EMBL" id="CP136893">
    <property type="protein sequence ID" value="WOL05771.1"/>
    <property type="molecule type" value="Genomic_DNA"/>
</dbReference>
<evidence type="ECO:0000313" key="3">
    <source>
        <dbReference type="EMBL" id="WOL05771.1"/>
    </source>
</evidence>
<dbReference type="AlphaFoldDB" id="A0AAQ3KHZ2"/>
<reference evidence="3 4" key="1">
    <citation type="submission" date="2023-10" db="EMBL/GenBank/DDBJ databases">
        <title>Chromosome-scale genome assembly provides insights into flower coloration mechanisms of Canna indica.</title>
        <authorList>
            <person name="Li C."/>
        </authorList>
    </citation>
    <scope>NUCLEOTIDE SEQUENCE [LARGE SCALE GENOMIC DNA]</scope>
    <source>
        <tissue evidence="3">Flower</tissue>
    </source>
</reference>
<evidence type="ECO:0000256" key="2">
    <source>
        <dbReference type="SAM" id="MobiDB-lite"/>
    </source>
</evidence>
<name>A0AAQ3KHZ2_9LILI</name>
<dbReference type="InterPro" id="IPR040357">
    <property type="entry name" value="Vma22/CCDC115"/>
</dbReference>
<dbReference type="Proteomes" id="UP001327560">
    <property type="component" value="Chromosome 4"/>
</dbReference>
<dbReference type="GO" id="GO:0051082">
    <property type="term" value="F:unfolded protein binding"/>
    <property type="evidence" value="ECO:0007669"/>
    <property type="project" value="TreeGrafter"/>
</dbReference>
<dbReference type="Pfam" id="PF21730">
    <property type="entry name" value="Vma22_CCDC115"/>
    <property type="match status" value="1"/>
</dbReference>
<organism evidence="3 4">
    <name type="scientific">Canna indica</name>
    <name type="common">Indian-shot</name>
    <dbReference type="NCBI Taxonomy" id="4628"/>
    <lineage>
        <taxon>Eukaryota</taxon>
        <taxon>Viridiplantae</taxon>
        <taxon>Streptophyta</taxon>
        <taxon>Embryophyta</taxon>
        <taxon>Tracheophyta</taxon>
        <taxon>Spermatophyta</taxon>
        <taxon>Magnoliopsida</taxon>
        <taxon>Liliopsida</taxon>
        <taxon>Zingiberales</taxon>
        <taxon>Cannaceae</taxon>
        <taxon>Canna</taxon>
    </lineage>
</organism>
<feature type="region of interest" description="Disordered" evidence="2">
    <location>
        <begin position="1"/>
        <end position="21"/>
    </location>
</feature>
<gene>
    <name evidence="3" type="ORF">Cni_G14502</name>
</gene>
<dbReference type="GO" id="GO:0070072">
    <property type="term" value="P:vacuolar proton-transporting V-type ATPase complex assembly"/>
    <property type="evidence" value="ECO:0007669"/>
    <property type="project" value="InterPro"/>
</dbReference>
<dbReference type="PANTHER" id="PTHR31996">
    <property type="entry name" value="COILED-COIL DOMAIN-CONTAINING PROTEIN 115"/>
    <property type="match status" value="1"/>
</dbReference>
<proteinExistence type="predicted"/>
<evidence type="ECO:0000256" key="1">
    <source>
        <dbReference type="ARBA" id="ARBA00093634"/>
    </source>
</evidence>
<accession>A0AAQ3KHZ2</accession>
<protein>
    <recommendedName>
        <fullName evidence="1">Vacuolar ATPase assembly protein VMA22</fullName>
    </recommendedName>
</protein>
<evidence type="ECO:0000313" key="4">
    <source>
        <dbReference type="Proteomes" id="UP001327560"/>
    </source>
</evidence>